<dbReference type="RefSeq" id="WP_109278678.1">
    <property type="nucleotide sequence ID" value="NZ_JBFAUK010000002.1"/>
</dbReference>
<dbReference type="Gene3D" id="2.130.10.10">
    <property type="entry name" value="YVTN repeat-like/Quinoprotein amine dehydrogenase"/>
    <property type="match status" value="1"/>
</dbReference>
<evidence type="ECO:0000313" key="3">
    <source>
        <dbReference type="EMBL" id="MEV5505519.1"/>
    </source>
</evidence>
<organism evidence="3 4">
    <name type="scientific">Streptomyces orinoci</name>
    <name type="common">Streptoverticillium orinoci</name>
    <dbReference type="NCBI Taxonomy" id="67339"/>
    <lineage>
        <taxon>Bacteria</taxon>
        <taxon>Bacillati</taxon>
        <taxon>Actinomycetota</taxon>
        <taxon>Actinomycetes</taxon>
        <taxon>Kitasatosporales</taxon>
        <taxon>Streptomycetaceae</taxon>
        <taxon>Streptomyces</taxon>
    </lineage>
</organism>
<keyword evidence="4" id="KW-1185">Reference proteome</keyword>
<dbReference type="Proteomes" id="UP001552594">
    <property type="component" value="Unassembled WGS sequence"/>
</dbReference>
<dbReference type="SUPFAM" id="SSF51004">
    <property type="entry name" value="C-terminal (heme d1) domain of cytochrome cd1-nitrite reductase"/>
    <property type="match status" value="1"/>
</dbReference>
<dbReference type="GO" id="GO:0016787">
    <property type="term" value="F:hydrolase activity"/>
    <property type="evidence" value="ECO:0007669"/>
    <property type="project" value="UniProtKB-KW"/>
</dbReference>
<gene>
    <name evidence="3" type="ORF">AB0L16_03455</name>
</gene>
<comment type="caution">
    <text evidence="3">The sequence shown here is derived from an EMBL/GenBank/DDBJ whole genome shotgun (WGS) entry which is preliminary data.</text>
</comment>
<name>A0ABV3JRN5_STRON</name>
<dbReference type="PANTHER" id="PTHR30344">
    <property type="entry name" value="6-PHOSPHOGLUCONOLACTONASE-RELATED"/>
    <property type="match status" value="1"/>
</dbReference>
<dbReference type="EMBL" id="JBFAUK010000002">
    <property type="protein sequence ID" value="MEV5505519.1"/>
    <property type="molecule type" value="Genomic_DNA"/>
</dbReference>
<evidence type="ECO:0000256" key="2">
    <source>
        <dbReference type="SAM" id="MobiDB-lite"/>
    </source>
</evidence>
<dbReference type="Pfam" id="PF10282">
    <property type="entry name" value="Lactonase"/>
    <property type="match status" value="1"/>
</dbReference>
<comment type="similarity">
    <text evidence="1">Belongs to the cycloisomerase 2 family.</text>
</comment>
<evidence type="ECO:0000256" key="1">
    <source>
        <dbReference type="ARBA" id="ARBA00005564"/>
    </source>
</evidence>
<reference evidence="3 4" key="1">
    <citation type="submission" date="2024-06" db="EMBL/GenBank/DDBJ databases">
        <title>The Natural Products Discovery Center: Release of the First 8490 Sequenced Strains for Exploring Actinobacteria Biosynthetic Diversity.</title>
        <authorList>
            <person name="Kalkreuter E."/>
            <person name="Kautsar S.A."/>
            <person name="Yang D."/>
            <person name="Bader C.D."/>
            <person name="Teijaro C.N."/>
            <person name="Fluegel L."/>
            <person name="Davis C.M."/>
            <person name="Simpson J.R."/>
            <person name="Lauterbach L."/>
            <person name="Steele A.D."/>
            <person name="Gui C."/>
            <person name="Meng S."/>
            <person name="Li G."/>
            <person name="Viehrig K."/>
            <person name="Ye F."/>
            <person name="Su P."/>
            <person name="Kiefer A.F."/>
            <person name="Nichols A."/>
            <person name="Cepeda A.J."/>
            <person name="Yan W."/>
            <person name="Fan B."/>
            <person name="Jiang Y."/>
            <person name="Adhikari A."/>
            <person name="Zheng C.-J."/>
            <person name="Schuster L."/>
            <person name="Cowan T.M."/>
            <person name="Smanski M.J."/>
            <person name="Chevrette M.G."/>
            <person name="De Carvalho L.P.S."/>
            <person name="Shen B."/>
        </authorList>
    </citation>
    <scope>NUCLEOTIDE SEQUENCE [LARGE SCALE GENOMIC DNA]</scope>
    <source>
        <strain evidence="3 4">NPDC052347</strain>
    </source>
</reference>
<accession>A0ABV3JRN5</accession>
<dbReference type="InterPro" id="IPR050282">
    <property type="entry name" value="Cycloisomerase_2"/>
</dbReference>
<keyword evidence="3" id="KW-0378">Hydrolase</keyword>
<protein>
    <submittedName>
        <fullName evidence="3">Lactonase family protein</fullName>
        <ecNumber evidence="3">3.1.1.-</ecNumber>
    </submittedName>
</protein>
<dbReference type="InterPro" id="IPR011048">
    <property type="entry name" value="Haem_d1_sf"/>
</dbReference>
<proteinExistence type="inferred from homology"/>
<dbReference type="PANTHER" id="PTHR30344:SF1">
    <property type="entry name" value="6-PHOSPHOGLUCONOLACTONASE"/>
    <property type="match status" value="1"/>
</dbReference>
<evidence type="ECO:0000313" key="4">
    <source>
        <dbReference type="Proteomes" id="UP001552594"/>
    </source>
</evidence>
<dbReference type="EC" id="3.1.1.-" evidence="3"/>
<feature type="region of interest" description="Disordered" evidence="2">
    <location>
        <begin position="169"/>
        <end position="192"/>
    </location>
</feature>
<dbReference type="InterPro" id="IPR015943">
    <property type="entry name" value="WD40/YVTN_repeat-like_dom_sf"/>
</dbReference>
<dbReference type="InterPro" id="IPR019405">
    <property type="entry name" value="Lactonase_7-beta_prop"/>
</dbReference>
<sequence>MSGNRAYLGSFTEAGGPGLTTARLDARTGALTPVHATDAVANPSFLTAGPGALYAVSETADGSVAAFSLADPLSPTPLAAPVPVRGDAPTHLALCAGHLFTANYGSGSVSALPLRADGTLGGPSAVLAHRGRGPVSGRQEGPHAHAVVPDPSGGWLLAVDLGTDSVSGYPLDPVTGAPGAPRETRLRPGMGPRQLVFHPGGRRAYVLGELESVLTVCRWDAGDGTLRPLAEVPVVPPGSGVENFPSTPVISADGRFLWVANRGRDSIVTFALDPSGDRPEFRAEVDCGGHWPRHLAAHPDGHLLYAANERSGDITRFTVDPGTGVPRRAGSLAMPAASCVVFG</sequence>